<dbReference type="RefSeq" id="WP_318597098.1">
    <property type="nucleotide sequence ID" value="NZ_JAWSTH010000022.1"/>
</dbReference>
<dbReference type="PANTHER" id="PTHR33606">
    <property type="entry name" value="PROTEIN YCII"/>
    <property type="match status" value="1"/>
</dbReference>
<dbReference type="Pfam" id="PF03795">
    <property type="entry name" value="YCII"/>
    <property type="match status" value="1"/>
</dbReference>
<proteinExistence type="inferred from homology"/>
<gene>
    <name evidence="3" type="ORF">R7226_10580</name>
</gene>
<keyword evidence="4" id="KW-1185">Reference proteome</keyword>
<dbReference type="Proteomes" id="UP001284601">
    <property type="component" value="Unassembled WGS sequence"/>
</dbReference>
<dbReference type="SUPFAM" id="SSF54909">
    <property type="entry name" value="Dimeric alpha+beta barrel"/>
    <property type="match status" value="1"/>
</dbReference>
<evidence type="ECO:0000259" key="2">
    <source>
        <dbReference type="Pfam" id="PF03795"/>
    </source>
</evidence>
<reference evidence="4" key="1">
    <citation type="submission" date="2023-07" db="EMBL/GenBank/DDBJ databases">
        <title>Conexibacter stalactiti sp. nov., isolated from stalactites in a lava cave and emended description of the genus Conexibacter.</title>
        <authorList>
            <person name="Lee S.D."/>
        </authorList>
    </citation>
    <scope>NUCLEOTIDE SEQUENCE [LARGE SCALE GENOMIC DNA]</scope>
    <source>
        <strain evidence="4">KCTC 39840</strain>
    </source>
</reference>
<comment type="caution">
    <text evidence="3">The sequence shown here is derived from an EMBL/GenBank/DDBJ whole genome shotgun (WGS) entry which is preliminary data.</text>
</comment>
<sequence>MPETVQLLIYDYVPDILERRGPHRDGHLALIARLHEAGTMLMAGAAGDPVDKGVFVLRDTDAVEAFIAEDPYVAAGLVAGHRAEPWLVVTPL</sequence>
<evidence type="ECO:0000313" key="4">
    <source>
        <dbReference type="Proteomes" id="UP001284601"/>
    </source>
</evidence>
<accession>A0ABU4HQF2</accession>
<organism evidence="3 4">
    <name type="scientific">Conexibacter stalactiti</name>
    <dbReference type="NCBI Taxonomy" id="1940611"/>
    <lineage>
        <taxon>Bacteria</taxon>
        <taxon>Bacillati</taxon>
        <taxon>Actinomycetota</taxon>
        <taxon>Thermoleophilia</taxon>
        <taxon>Solirubrobacterales</taxon>
        <taxon>Conexibacteraceae</taxon>
        <taxon>Conexibacter</taxon>
    </lineage>
</organism>
<name>A0ABU4HQF2_9ACTN</name>
<feature type="domain" description="YCII-related" evidence="2">
    <location>
        <begin position="8"/>
        <end position="86"/>
    </location>
</feature>
<evidence type="ECO:0000313" key="3">
    <source>
        <dbReference type="EMBL" id="MDW5594785.1"/>
    </source>
</evidence>
<dbReference type="PANTHER" id="PTHR33606:SF3">
    <property type="entry name" value="PROTEIN YCII"/>
    <property type="match status" value="1"/>
</dbReference>
<evidence type="ECO:0000256" key="1">
    <source>
        <dbReference type="ARBA" id="ARBA00007689"/>
    </source>
</evidence>
<dbReference type="EMBL" id="JAWSTH010000022">
    <property type="protein sequence ID" value="MDW5594785.1"/>
    <property type="molecule type" value="Genomic_DNA"/>
</dbReference>
<protein>
    <submittedName>
        <fullName evidence="3">YciI family protein</fullName>
    </submittedName>
</protein>
<dbReference type="InterPro" id="IPR011008">
    <property type="entry name" value="Dimeric_a/b-barrel"/>
</dbReference>
<reference evidence="3 4" key="2">
    <citation type="submission" date="2023-10" db="EMBL/GenBank/DDBJ databases">
        <authorList>
            <person name="Han X.F."/>
        </authorList>
    </citation>
    <scope>NUCLEOTIDE SEQUENCE [LARGE SCALE GENOMIC DNA]</scope>
    <source>
        <strain evidence="3 4">KCTC 39840</strain>
    </source>
</reference>
<comment type="similarity">
    <text evidence="1">Belongs to the YciI family.</text>
</comment>
<dbReference type="InterPro" id="IPR051807">
    <property type="entry name" value="Sec-metab_biosynth-assoc"/>
</dbReference>
<dbReference type="InterPro" id="IPR005545">
    <property type="entry name" value="YCII"/>
</dbReference>
<dbReference type="Gene3D" id="3.30.70.1060">
    <property type="entry name" value="Dimeric alpha+beta barrel"/>
    <property type="match status" value="1"/>
</dbReference>